<keyword evidence="2" id="KW-1185">Reference proteome</keyword>
<organism evidence="1 2">
    <name type="scientific">Populus trichocarpa</name>
    <name type="common">Western balsam poplar</name>
    <name type="synonym">Populus balsamifera subsp. trichocarpa</name>
    <dbReference type="NCBI Taxonomy" id="3694"/>
    <lineage>
        <taxon>Eukaryota</taxon>
        <taxon>Viridiplantae</taxon>
        <taxon>Streptophyta</taxon>
        <taxon>Embryophyta</taxon>
        <taxon>Tracheophyta</taxon>
        <taxon>Spermatophyta</taxon>
        <taxon>Magnoliopsida</taxon>
        <taxon>eudicotyledons</taxon>
        <taxon>Gunneridae</taxon>
        <taxon>Pentapetalae</taxon>
        <taxon>rosids</taxon>
        <taxon>fabids</taxon>
        <taxon>Malpighiales</taxon>
        <taxon>Salicaceae</taxon>
        <taxon>Saliceae</taxon>
        <taxon>Populus</taxon>
    </lineage>
</organism>
<gene>
    <name evidence="1" type="ORF">POPTR_014G032600v4</name>
</gene>
<comment type="caution">
    <text evidence="1">The sequence shown here is derived from an EMBL/GenBank/DDBJ whole genome shotgun (WGS) entry which is preliminary data.</text>
</comment>
<protein>
    <submittedName>
        <fullName evidence="1">Uncharacterized protein</fullName>
    </submittedName>
</protein>
<name>A0ACC0RY24_POPTR</name>
<proteinExistence type="predicted"/>
<accession>A0ACC0RY24</accession>
<sequence length="329" mass="36371">MESSKQEVVFELTMTLRVHKDGHVERLRPTDFIPPSTDPITGVSSKDIVVVPESNITARLFLPKITDPNKKLALLVYFHGGAFVINTPFTTPFHKFVTNLVSEANVVAVSVDYRKAPEHPIPAAYEDSMAALKWVASHSNGDGPEPWLNNHADFQRVFLGGDSSGANIAHNLAMTAGNPETGLSIGLLGIALVHPYFWGSVPVGSEADYPDDKSVINRDYVDRVWPFICPSNPENDDPRVNPVAEGAPRLVGLGCKRVLVCVAEHDVMKDRGWLYYEALSRSGWMGVVEIFETQGGHHGFYCNDLEPEKSKQLTQRLAAFYQTDAPLFR</sequence>
<evidence type="ECO:0000313" key="2">
    <source>
        <dbReference type="Proteomes" id="UP000006729"/>
    </source>
</evidence>
<evidence type="ECO:0000313" key="1">
    <source>
        <dbReference type="EMBL" id="KAI9381817.1"/>
    </source>
</evidence>
<reference evidence="1 2" key="1">
    <citation type="journal article" date="2006" name="Science">
        <title>The genome of black cottonwood, Populus trichocarpa (Torr. &amp; Gray).</title>
        <authorList>
            <person name="Tuskan G.A."/>
            <person name="Difazio S."/>
            <person name="Jansson S."/>
            <person name="Bohlmann J."/>
            <person name="Grigoriev I."/>
            <person name="Hellsten U."/>
            <person name="Putnam N."/>
            <person name="Ralph S."/>
            <person name="Rombauts S."/>
            <person name="Salamov A."/>
            <person name="Schein J."/>
            <person name="Sterck L."/>
            <person name="Aerts A."/>
            <person name="Bhalerao R.R."/>
            <person name="Bhalerao R.P."/>
            <person name="Blaudez D."/>
            <person name="Boerjan W."/>
            <person name="Brun A."/>
            <person name="Brunner A."/>
            <person name="Busov V."/>
            <person name="Campbell M."/>
            <person name="Carlson J."/>
            <person name="Chalot M."/>
            <person name="Chapman J."/>
            <person name="Chen G.L."/>
            <person name="Cooper D."/>
            <person name="Coutinho P.M."/>
            <person name="Couturier J."/>
            <person name="Covert S."/>
            <person name="Cronk Q."/>
            <person name="Cunningham R."/>
            <person name="Davis J."/>
            <person name="Degroeve S."/>
            <person name="Dejardin A."/>
            <person name="Depamphilis C."/>
            <person name="Detter J."/>
            <person name="Dirks B."/>
            <person name="Dubchak I."/>
            <person name="Duplessis S."/>
            <person name="Ehlting J."/>
            <person name="Ellis B."/>
            <person name="Gendler K."/>
            <person name="Goodstein D."/>
            <person name="Gribskov M."/>
            <person name="Grimwood J."/>
            <person name="Groover A."/>
            <person name="Gunter L."/>
            <person name="Hamberger B."/>
            <person name="Heinze B."/>
            <person name="Helariutta Y."/>
            <person name="Henrissat B."/>
            <person name="Holligan D."/>
            <person name="Holt R."/>
            <person name="Huang W."/>
            <person name="Islam-Faridi N."/>
            <person name="Jones S."/>
            <person name="Jones-Rhoades M."/>
            <person name="Jorgensen R."/>
            <person name="Joshi C."/>
            <person name="Kangasjarvi J."/>
            <person name="Karlsson J."/>
            <person name="Kelleher C."/>
            <person name="Kirkpatrick R."/>
            <person name="Kirst M."/>
            <person name="Kohler A."/>
            <person name="Kalluri U."/>
            <person name="Larimer F."/>
            <person name="Leebens-Mack J."/>
            <person name="Leple J.C."/>
            <person name="Locascio P."/>
            <person name="Lou Y."/>
            <person name="Lucas S."/>
            <person name="Martin F."/>
            <person name="Montanini B."/>
            <person name="Napoli C."/>
            <person name="Nelson D.R."/>
            <person name="Nelson C."/>
            <person name="Nieminen K."/>
            <person name="Nilsson O."/>
            <person name="Pereda V."/>
            <person name="Peter G."/>
            <person name="Philippe R."/>
            <person name="Pilate G."/>
            <person name="Poliakov A."/>
            <person name="Razumovskaya J."/>
            <person name="Richardson P."/>
            <person name="Rinaldi C."/>
            <person name="Ritland K."/>
            <person name="Rouze P."/>
            <person name="Ryaboy D."/>
            <person name="Schmutz J."/>
            <person name="Schrader J."/>
            <person name="Segerman B."/>
            <person name="Shin H."/>
            <person name="Siddiqui A."/>
            <person name="Sterky F."/>
            <person name="Terry A."/>
            <person name="Tsai C.J."/>
            <person name="Uberbacher E."/>
            <person name="Unneberg P."/>
            <person name="Vahala J."/>
            <person name="Wall K."/>
            <person name="Wessler S."/>
            <person name="Yang G."/>
            <person name="Yin T."/>
            <person name="Douglas C."/>
            <person name="Marra M."/>
            <person name="Sandberg G."/>
            <person name="Van de Peer Y."/>
            <person name="Rokhsar D."/>
        </authorList>
    </citation>
    <scope>NUCLEOTIDE SEQUENCE [LARGE SCALE GENOMIC DNA]</scope>
    <source>
        <strain evidence="2">cv. Nisqually</strain>
    </source>
</reference>
<dbReference type="Proteomes" id="UP000006729">
    <property type="component" value="Chromosome 14"/>
</dbReference>
<dbReference type="EMBL" id="CM009303">
    <property type="protein sequence ID" value="KAI9381817.1"/>
    <property type="molecule type" value="Genomic_DNA"/>
</dbReference>